<comment type="subcellular location">
    <subcellularLocation>
        <location evidence="1">Cell membrane</location>
        <topology evidence="1">Multi-pass membrane protein</topology>
    </subcellularLocation>
</comment>
<evidence type="ECO:0000313" key="9">
    <source>
        <dbReference type="Proteomes" id="UP001239680"/>
    </source>
</evidence>
<evidence type="ECO:0000259" key="7">
    <source>
        <dbReference type="Pfam" id="PF00482"/>
    </source>
</evidence>
<evidence type="ECO:0000256" key="4">
    <source>
        <dbReference type="ARBA" id="ARBA00022989"/>
    </source>
</evidence>
<feature type="transmembrane region" description="Helical" evidence="6">
    <location>
        <begin position="108"/>
        <end position="126"/>
    </location>
</feature>
<dbReference type="RefSeq" id="WP_306679054.1">
    <property type="nucleotide sequence ID" value="NZ_JAVDBT010000002.1"/>
</dbReference>
<evidence type="ECO:0000256" key="6">
    <source>
        <dbReference type="SAM" id="Phobius"/>
    </source>
</evidence>
<keyword evidence="5 6" id="KW-0472">Membrane</keyword>
<name>A0ABU0VVV3_9RHOB</name>
<dbReference type="PANTHER" id="PTHR35007">
    <property type="entry name" value="INTEGRAL MEMBRANE PROTEIN-RELATED"/>
    <property type="match status" value="1"/>
</dbReference>
<protein>
    <submittedName>
        <fullName evidence="8">Type II secretion system F family protein</fullName>
    </submittedName>
</protein>
<evidence type="ECO:0000256" key="2">
    <source>
        <dbReference type="ARBA" id="ARBA00022475"/>
    </source>
</evidence>
<dbReference type="EMBL" id="JAVDBT010000002">
    <property type="protein sequence ID" value="MDQ2065365.1"/>
    <property type="molecule type" value="Genomic_DNA"/>
</dbReference>
<comment type="caution">
    <text evidence="8">The sequence shown here is derived from an EMBL/GenBank/DDBJ whole genome shotgun (WGS) entry which is preliminary data.</text>
</comment>
<sequence>MMAVVFSFGFLLSALSFGAGLALLMRAQPVVALGAAKRPAERMLQVAGDPAKDSALRKQLAQAGFTHPDAVRHLGYAKLGGIGLGFVVGMVLLGWAPQLQQLGPLNKVAVLLSASAFGYYLPVYWVDRRRRAYLRRIELGLPDALDFMLICVEAGQSTDVAIMRVAEDLAPVHPDLARSFLALTEALAAGANRQEAWVRMAQDTDNDDIRQLAQIIVQSTTMGTPVAQTLRVFAADLRDRRVRKVEEKANVLPTKMTLGTMLFTVPPLLILLLAPAVYRISMAY</sequence>
<gene>
    <name evidence="8" type="ORF">Q9295_03180</name>
</gene>
<keyword evidence="4 6" id="KW-1133">Transmembrane helix</keyword>
<feature type="transmembrane region" description="Helical" evidence="6">
    <location>
        <begin position="258"/>
        <end position="278"/>
    </location>
</feature>
<reference evidence="8 9" key="1">
    <citation type="submission" date="2023-08" db="EMBL/GenBank/DDBJ databases">
        <title>Characterization of two Paracoccaceae strains isolated from Phycosphere and proposal of Xinfangfangia lacusdiani sp. nov.</title>
        <authorList>
            <person name="Deng Y."/>
            <person name="Zhang Y.Q."/>
        </authorList>
    </citation>
    <scope>NUCLEOTIDE SEQUENCE [LARGE SCALE GENOMIC DNA]</scope>
    <source>
        <strain evidence="8 9">CPCC 101601</strain>
    </source>
</reference>
<feature type="transmembrane region" description="Helical" evidence="6">
    <location>
        <begin position="76"/>
        <end position="96"/>
    </location>
</feature>
<keyword evidence="2" id="KW-1003">Cell membrane</keyword>
<dbReference type="Proteomes" id="UP001239680">
    <property type="component" value="Unassembled WGS sequence"/>
</dbReference>
<keyword evidence="9" id="KW-1185">Reference proteome</keyword>
<organism evidence="8 9">
    <name type="scientific">Pseudogemmobacter lacusdianii</name>
    <dbReference type="NCBI Taxonomy" id="3069608"/>
    <lineage>
        <taxon>Bacteria</taxon>
        <taxon>Pseudomonadati</taxon>
        <taxon>Pseudomonadota</taxon>
        <taxon>Alphaproteobacteria</taxon>
        <taxon>Rhodobacterales</taxon>
        <taxon>Paracoccaceae</taxon>
        <taxon>Pseudogemmobacter</taxon>
    </lineage>
</organism>
<evidence type="ECO:0000256" key="1">
    <source>
        <dbReference type="ARBA" id="ARBA00004651"/>
    </source>
</evidence>
<dbReference type="PANTHER" id="PTHR35007:SF2">
    <property type="entry name" value="PILUS ASSEMBLE PROTEIN"/>
    <property type="match status" value="1"/>
</dbReference>
<evidence type="ECO:0000256" key="3">
    <source>
        <dbReference type="ARBA" id="ARBA00022692"/>
    </source>
</evidence>
<evidence type="ECO:0000256" key="5">
    <source>
        <dbReference type="ARBA" id="ARBA00023136"/>
    </source>
</evidence>
<keyword evidence="3 6" id="KW-0812">Transmembrane</keyword>
<evidence type="ECO:0000313" key="8">
    <source>
        <dbReference type="EMBL" id="MDQ2065365.1"/>
    </source>
</evidence>
<dbReference type="Pfam" id="PF00482">
    <property type="entry name" value="T2SSF"/>
    <property type="match status" value="1"/>
</dbReference>
<accession>A0ABU0VVV3</accession>
<dbReference type="InterPro" id="IPR018076">
    <property type="entry name" value="T2SS_GspF_dom"/>
</dbReference>
<proteinExistence type="predicted"/>
<feature type="domain" description="Type II secretion system protein GspF" evidence="7">
    <location>
        <begin position="145"/>
        <end position="273"/>
    </location>
</feature>